<feature type="compositionally biased region" description="Basic and acidic residues" evidence="3">
    <location>
        <begin position="314"/>
        <end position="338"/>
    </location>
</feature>
<gene>
    <name evidence="4" type="ORF">DdX_07036</name>
</gene>
<reference evidence="4" key="1">
    <citation type="submission" date="2022-01" db="EMBL/GenBank/DDBJ databases">
        <title>Genome Sequence Resource for Two Populations of Ditylenchus destructor, the Migratory Endoparasitic Phytonematode.</title>
        <authorList>
            <person name="Zhang H."/>
            <person name="Lin R."/>
            <person name="Xie B."/>
        </authorList>
    </citation>
    <scope>NUCLEOTIDE SEQUENCE</scope>
    <source>
        <strain evidence="4">BazhouSP</strain>
    </source>
</reference>
<feature type="compositionally biased region" description="Low complexity" evidence="3">
    <location>
        <begin position="73"/>
        <end position="90"/>
    </location>
</feature>
<dbReference type="EMBL" id="JAKKPZ010000009">
    <property type="protein sequence ID" value="KAI1717296.1"/>
    <property type="molecule type" value="Genomic_DNA"/>
</dbReference>
<dbReference type="GO" id="GO:0003723">
    <property type="term" value="F:RNA binding"/>
    <property type="evidence" value="ECO:0007669"/>
    <property type="project" value="UniProtKB-KW"/>
</dbReference>
<evidence type="ECO:0000256" key="2">
    <source>
        <dbReference type="ARBA" id="ARBA00022884"/>
    </source>
</evidence>
<evidence type="ECO:0000256" key="1">
    <source>
        <dbReference type="ARBA" id="ARBA00022737"/>
    </source>
</evidence>
<feature type="compositionally biased region" description="Polar residues" evidence="3">
    <location>
        <begin position="677"/>
        <end position="695"/>
    </location>
</feature>
<feature type="compositionally biased region" description="Polar residues" evidence="3">
    <location>
        <begin position="25"/>
        <end position="60"/>
    </location>
</feature>
<feature type="region of interest" description="Disordered" evidence="3">
    <location>
        <begin position="291"/>
        <end position="382"/>
    </location>
</feature>
<proteinExistence type="predicted"/>
<feature type="region of interest" description="Disordered" evidence="3">
    <location>
        <begin position="571"/>
        <end position="763"/>
    </location>
</feature>
<accession>A0AAD4N7A3</accession>
<dbReference type="InterPro" id="IPR035979">
    <property type="entry name" value="RBD_domain_sf"/>
</dbReference>
<keyword evidence="5" id="KW-1185">Reference proteome</keyword>
<sequence>MRETVPSESAQVPVTTSVPPPVNDSWKSSAYTSTPAAISSASQIPNTSVFQPPSAPTTMPGTGIFQTPPPNFGAQQPGAEQQYQQVGAQQHGFFPGYQATKFPPPAFGQATNQSQPFGQFPAKDGATHLYQQHFEPTSQANAPVDGRFPPPSQNFSCPPPKISGPPAFSPQATQGNQGHFWNQPPPMQHMQTAQPPSATNVYVELTHLPADLLRPANLERFLNPTVPLGLSSVKAIYGKNGEIIRTLVKFGSEDDAKRVLSKDGQQGIRIRPSTEAAFNYAMDGLFSAVTKENVPDRTMTSKRGSPPMHHNQRRQSDEDLRSKRRRDESWTHHREKSPNGHAPGNGDDYNKPRDRDKDRRDRSPSRSKDRNRSQRQPPAKERICLQFTNVPYKATYDNIQEYIKSANARCEKITRTYYNEKKLSDRWIVEFSNDRDAKDVVRYRGEILGRRVRCEYINPRAADDQYAIPEPDNINQKSEYNHQPDRKLRQINDHFEPPAKPPSMALEAPVIDELITRGDLPPTAFGAFQSAAPVNVSVLRNSGETSQIGQRPPMPGKPPMGAPFRGPPSHQAFAPRGPRPYPQDPRPRFYSETGNFRGMRPRFPYGNGPRHRPSSFEESRHDFFAPPAAMNYGGFGRDSFPPMQPPAHGTRPGILPHPGSAPTNAPSPMEVQPAEESASNGIENVSVSSDSSRTGNAFRPACFDPDSAQGRKSGESNRNDSSKNSNADSDCGLMIANEDAMSTCSSTTTAVPVQSAASVQPLH</sequence>
<comment type="caution">
    <text evidence="4">The sequence shown here is derived from an EMBL/GenBank/DDBJ whole genome shotgun (WGS) entry which is preliminary data.</text>
</comment>
<organism evidence="4 5">
    <name type="scientific">Ditylenchus destructor</name>
    <dbReference type="NCBI Taxonomy" id="166010"/>
    <lineage>
        <taxon>Eukaryota</taxon>
        <taxon>Metazoa</taxon>
        <taxon>Ecdysozoa</taxon>
        <taxon>Nematoda</taxon>
        <taxon>Chromadorea</taxon>
        <taxon>Rhabditida</taxon>
        <taxon>Tylenchina</taxon>
        <taxon>Tylenchomorpha</taxon>
        <taxon>Sphaerularioidea</taxon>
        <taxon>Anguinidae</taxon>
        <taxon>Anguininae</taxon>
        <taxon>Ditylenchus</taxon>
    </lineage>
</organism>
<feature type="compositionally biased region" description="Basic and acidic residues" evidence="3">
    <location>
        <begin position="348"/>
        <end position="382"/>
    </location>
</feature>
<name>A0AAD4N7A3_9BILA</name>
<dbReference type="SUPFAM" id="SSF54928">
    <property type="entry name" value="RNA-binding domain, RBD"/>
    <property type="match status" value="1"/>
</dbReference>
<dbReference type="AlphaFoldDB" id="A0AAD4N7A3"/>
<dbReference type="InterPro" id="IPR012677">
    <property type="entry name" value="Nucleotide-bd_a/b_plait_sf"/>
</dbReference>
<evidence type="ECO:0000313" key="5">
    <source>
        <dbReference type="Proteomes" id="UP001201812"/>
    </source>
</evidence>
<protein>
    <submittedName>
        <fullName evidence="4">Swan</fullName>
    </submittedName>
</protein>
<dbReference type="Gene3D" id="3.30.70.330">
    <property type="match status" value="1"/>
</dbReference>
<evidence type="ECO:0000256" key="3">
    <source>
        <dbReference type="SAM" id="MobiDB-lite"/>
    </source>
</evidence>
<dbReference type="Proteomes" id="UP001201812">
    <property type="component" value="Unassembled WGS sequence"/>
</dbReference>
<feature type="region of interest" description="Disordered" evidence="3">
    <location>
        <begin position="1"/>
        <end position="118"/>
    </location>
</feature>
<dbReference type="InterPro" id="IPR050666">
    <property type="entry name" value="ESRP"/>
</dbReference>
<evidence type="ECO:0000313" key="4">
    <source>
        <dbReference type="EMBL" id="KAI1717296.1"/>
    </source>
</evidence>
<feature type="compositionally biased region" description="Polar residues" evidence="3">
    <location>
        <begin position="740"/>
        <end position="763"/>
    </location>
</feature>
<keyword evidence="1" id="KW-0677">Repeat</keyword>
<feature type="compositionally biased region" description="Basic and acidic residues" evidence="3">
    <location>
        <begin position="614"/>
        <end position="623"/>
    </location>
</feature>
<dbReference type="PANTHER" id="PTHR13976">
    <property type="entry name" value="HETEROGENEOUS NUCLEAR RIBONUCLEOPROTEIN-RELATED"/>
    <property type="match status" value="1"/>
</dbReference>
<feature type="compositionally biased region" description="Polar residues" evidence="3">
    <location>
        <begin position="1"/>
        <end position="10"/>
    </location>
</feature>
<feature type="compositionally biased region" description="Basic and acidic residues" evidence="3">
    <location>
        <begin position="712"/>
        <end position="721"/>
    </location>
</feature>
<keyword evidence="2" id="KW-0694">RNA-binding</keyword>